<evidence type="ECO:0000313" key="3">
    <source>
        <dbReference type="Proteomes" id="UP000030693"/>
    </source>
</evidence>
<dbReference type="RefSeq" id="XP_009498255.1">
    <property type="nucleotide sequence ID" value="XM_009499980.1"/>
</dbReference>
<proteinExistence type="predicted"/>
<reference evidence="2" key="1">
    <citation type="submission" date="2013-04" db="EMBL/GenBank/DDBJ databases">
        <title>The Genome Sequence of Fonticula alba ATCC 38817.</title>
        <authorList>
            <consortium name="The Broad Institute Genomics Platform"/>
            <person name="Russ C."/>
            <person name="Cuomo C."/>
            <person name="Burger G."/>
            <person name="Gray M.W."/>
            <person name="Holland P.W.H."/>
            <person name="King N."/>
            <person name="Lang F.B.F."/>
            <person name="Roger A.J."/>
            <person name="Ruiz-Trillo I."/>
            <person name="Brown M."/>
            <person name="Walker B."/>
            <person name="Young S."/>
            <person name="Zeng Q."/>
            <person name="Gargeya S."/>
            <person name="Fitzgerald M."/>
            <person name="Haas B."/>
            <person name="Abouelleil A."/>
            <person name="Allen A.W."/>
            <person name="Alvarado L."/>
            <person name="Arachchi H.M."/>
            <person name="Berlin A.M."/>
            <person name="Chapman S.B."/>
            <person name="Gainer-Dewar J."/>
            <person name="Goldberg J."/>
            <person name="Griggs A."/>
            <person name="Gujja S."/>
            <person name="Hansen M."/>
            <person name="Howarth C."/>
            <person name="Imamovic A."/>
            <person name="Ireland A."/>
            <person name="Larimer J."/>
            <person name="McCowan C."/>
            <person name="Murphy C."/>
            <person name="Pearson M."/>
            <person name="Poon T.W."/>
            <person name="Priest M."/>
            <person name="Roberts A."/>
            <person name="Saif S."/>
            <person name="Shea T."/>
            <person name="Sisk P."/>
            <person name="Sykes S."/>
            <person name="Wortman J."/>
            <person name="Nusbaum C."/>
            <person name="Birren B."/>
        </authorList>
    </citation>
    <scope>NUCLEOTIDE SEQUENCE [LARGE SCALE GENOMIC DNA]</scope>
    <source>
        <strain evidence="2">ATCC 38817</strain>
    </source>
</reference>
<gene>
    <name evidence="2" type="ORF">H696_06232</name>
</gene>
<dbReference type="AlphaFoldDB" id="A0A058Z1D9"/>
<protein>
    <submittedName>
        <fullName evidence="2">Uncharacterized protein</fullName>
    </submittedName>
</protein>
<accession>A0A058Z1D9</accession>
<evidence type="ECO:0000256" key="1">
    <source>
        <dbReference type="SAM" id="MobiDB-lite"/>
    </source>
</evidence>
<name>A0A058Z1D9_FONAL</name>
<evidence type="ECO:0000313" key="2">
    <source>
        <dbReference type="EMBL" id="KCV67342.1"/>
    </source>
</evidence>
<dbReference type="GeneID" id="20530957"/>
<keyword evidence="3" id="KW-1185">Reference proteome</keyword>
<feature type="region of interest" description="Disordered" evidence="1">
    <location>
        <begin position="326"/>
        <end position="413"/>
    </location>
</feature>
<sequence length="637" mass="66461">MPHQHAVGPGIPANPPGTVGAVLDRLARIGRALPQYPPTFAGALATAGGDGDVDDEDPASGSDSTGTMTTAAAGSPPPPSLVPADVRFFGVGPVFLPELAESAVRAASLGPTDRMPTIHDIEALHASALTGSHPHAVPLARLVAGARAIVTLRPAAGKPGARVVKCSASAAEQSAVCRAIFSGLDARHFGAGCQPLIDEETGRAVRSIVVLDVRLPTIPGPGAGPGAAPEWLITEEEYGLDFDRALATLPQDLGSTDFFELLVHVGAMSVTKRRAWLVEPEPAMAATPGAGGLSPEEASVLAHREAVDFARQTTWLEWVTSRRLRMLTPGRGGPGATPMRTPAGTPGQRFATPAGRHFPSPETPFRTPAGTGPPGSPAGSGYQTTPLPEAIKKPAGGRPILASDATAGDPPRSSVSMWQTTLLTLAILVGAMAWSSPPNARAWDLVPYPLRQFVAPAVPLLEDFGVLDALPFLRTAFSPDSESKAPGAAFSAASEAELLQLLSSCNVIPLEGELFPISVGRTSRTLMRYHEKLAHTAPMHFHAATHGATRLLTIPECMAVVRHYVEEYSTHFELPESFRAQAEREGANLGQGSLTGAFGAGARLVNHWRMRFVAAAGVSGLVAPSSQDDVLCLLQAM</sequence>
<feature type="compositionally biased region" description="Low complexity" evidence="1">
    <location>
        <begin position="59"/>
        <end position="74"/>
    </location>
</feature>
<organism evidence="2">
    <name type="scientific">Fonticula alba</name>
    <name type="common">Slime mold</name>
    <dbReference type="NCBI Taxonomy" id="691883"/>
    <lineage>
        <taxon>Eukaryota</taxon>
        <taxon>Rotosphaerida</taxon>
        <taxon>Fonticulaceae</taxon>
        <taxon>Fonticula</taxon>
    </lineage>
</organism>
<feature type="region of interest" description="Disordered" evidence="1">
    <location>
        <begin position="43"/>
        <end position="79"/>
    </location>
</feature>
<dbReference type="EMBL" id="KB932234">
    <property type="protein sequence ID" value="KCV67342.1"/>
    <property type="molecule type" value="Genomic_DNA"/>
</dbReference>
<dbReference type="Proteomes" id="UP000030693">
    <property type="component" value="Unassembled WGS sequence"/>
</dbReference>